<gene>
    <name evidence="2" type="ORF">K505DRAFT_59524</name>
</gene>
<dbReference type="Proteomes" id="UP000799757">
    <property type="component" value="Unassembled WGS sequence"/>
</dbReference>
<organism evidence="2 3">
    <name type="scientific">Melanomma pulvis-pyrius CBS 109.77</name>
    <dbReference type="NCBI Taxonomy" id="1314802"/>
    <lineage>
        <taxon>Eukaryota</taxon>
        <taxon>Fungi</taxon>
        <taxon>Dikarya</taxon>
        <taxon>Ascomycota</taxon>
        <taxon>Pezizomycotina</taxon>
        <taxon>Dothideomycetes</taxon>
        <taxon>Pleosporomycetidae</taxon>
        <taxon>Pleosporales</taxon>
        <taxon>Melanommataceae</taxon>
        <taxon>Melanomma</taxon>
    </lineage>
</organism>
<proteinExistence type="predicted"/>
<keyword evidence="3" id="KW-1185">Reference proteome</keyword>
<evidence type="ECO:0000313" key="3">
    <source>
        <dbReference type="Proteomes" id="UP000799757"/>
    </source>
</evidence>
<dbReference type="AlphaFoldDB" id="A0A6A6X7A2"/>
<evidence type="ECO:0000256" key="1">
    <source>
        <dbReference type="SAM" id="Phobius"/>
    </source>
</evidence>
<accession>A0A6A6X7A2</accession>
<feature type="transmembrane region" description="Helical" evidence="1">
    <location>
        <begin position="31"/>
        <end position="51"/>
    </location>
</feature>
<dbReference type="EMBL" id="MU001992">
    <property type="protein sequence ID" value="KAF2791983.1"/>
    <property type="molecule type" value="Genomic_DNA"/>
</dbReference>
<protein>
    <submittedName>
        <fullName evidence="2">Uncharacterized protein</fullName>
    </submittedName>
</protein>
<keyword evidence="1" id="KW-1133">Transmembrane helix</keyword>
<keyword evidence="1" id="KW-0812">Transmembrane</keyword>
<reference evidence="2" key="1">
    <citation type="journal article" date="2020" name="Stud. Mycol.">
        <title>101 Dothideomycetes genomes: a test case for predicting lifestyles and emergence of pathogens.</title>
        <authorList>
            <person name="Haridas S."/>
            <person name="Albert R."/>
            <person name="Binder M."/>
            <person name="Bloem J."/>
            <person name="Labutti K."/>
            <person name="Salamov A."/>
            <person name="Andreopoulos B."/>
            <person name="Baker S."/>
            <person name="Barry K."/>
            <person name="Bills G."/>
            <person name="Bluhm B."/>
            <person name="Cannon C."/>
            <person name="Castanera R."/>
            <person name="Culley D."/>
            <person name="Daum C."/>
            <person name="Ezra D."/>
            <person name="Gonzalez J."/>
            <person name="Henrissat B."/>
            <person name="Kuo A."/>
            <person name="Liang C."/>
            <person name="Lipzen A."/>
            <person name="Lutzoni F."/>
            <person name="Magnuson J."/>
            <person name="Mondo S."/>
            <person name="Nolan M."/>
            <person name="Ohm R."/>
            <person name="Pangilinan J."/>
            <person name="Park H.-J."/>
            <person name="Ramirez L."/>
            <person name="Alfaro M."/>
            <person name="Sun H."/>
            <person name="Tritt A."/>
            <person name="Yoshinaga Y."/>
            <person name="Zwiers L.-H."/>
            <person name="Turgeon B."/>
            <person name="Goodwin S."/>
            <person name="Spatafora J."/>
            <person name="Crous P."/>
            <person name="Grigoriev I."/>
        </authorList>
    </citation>
    <scope>NUCLEOTIDE SEQUENCE</scope>
    <source>
        <strain evidence="2">CBS 109.77</strain>
    </source>
</reference>
<evidence type="ECO:0000313" key="2">
    <source>
        <dbReference type="EMBL" id="KAF2791983.1"/>
    </source>
</evidence>
<keyword evidence="1" id="KW-0472">Membrane</keyword>
<sequence length="139" mass="15696">MVDGVEGRTRLLISAPLISRTNAMPGSTFRFPSLITMVSYMVCGCCSIFYFRLDVRCGAAADCCWLAGQRPHRPRDPAPGIYDICSDVILLGVYASEEVPRGSWKARCVFRGPWEVRFVWRGWGSVVEVNWSTHTRLYI</sequence>
<name>A0A6A6X7A2_9PLEO</name>